<dbReference type="PROSITE" id="PS50109">
    <property type="entry name" value="HIS_KIN"/>
    <property type="match status" value="1"/>
</dbReference>
<dbReference type="PANTHER" id="PTHR43711:SF26">
    <property type="entry name" value="SENSOR HISTIDINE KINASE RCSC"/>
    <property type="match status" value="1"/>
</dbReference>
<gene>
    <name evidence="9" type="ORF">HBE96_12280</name>
</gene>
<evidence type="ECO:0000256" key="6">
    <source>
        <dbReference type="ARBA" id="ARBA00023012"/>
    </source>
</evidence>
<dbReference type="CDD" id="cd00082">
    <property type="entry name" value="HisKA"/>
    <property type="match status" value="1"/>
</dbReference>
<sequence length="301" mass="34505">MVYIIIVLLITVAILAFRLFYIEKQMKSITNQITDINKNKVDKKITIGLLNKKIETLAEKINEIIQVKKQSEADRVKLENDLRQTIANMSHDLRTPLTSIIGYIQFLKLDNTSEEEKKEYLSIAEKRAKALESLLNDFYELSLIESLDYELNLEKLNINKILQEAVLGKYTDFINRDIRPKIEMPKENIYVIAEEKSLQRVIENLLSNSVKYAKDNVEVYLRVEKGVAVLEVKNTVVELTLNDVKSIFDRFYMADKTRSGKGTGLGLAIVKGLIHKMNGSITADVNEDVLSICCRFQIINN</sequence>
<comment type="catalytic activity">
    <reaction evidence="1">
        <text>ATP + protein L-histidine = ADP + protein N-phospho-L-histidine.</text>
        <dbReference type="EC" id="2.7.13.3"/>
    </reaction>
</comment>
<dbReference type="InterPro" id="IPR036890">
    <property type="entry name" value="HATPase_C_sf"/>
</dbReference>
<dbReference type="PRINTS" id="PR00344">
    <property type="entry name" value="BCTRLSENSOR"/>
</dbReference>
<keyword evidence="3" id="KW-0597">Phosphoprotein</keyword>
<feature type="coiled-coil region" evidence="7">
    <location>
        <begin position="54"/>
        <end position="88"/>
    </location>
</feature>
<accession>A0A7Y0EHF7</accession>
<dbReference type="EC" id="2.7.13.3" evidence="2"/>
<feature type="domain" description="Histidine kinase" evidence="8">
    <location>
        <begin position="88"/>
        <end position="282"/>
    </location>
</feature>
<organism evidence="9 10">
    <name type="scientific">Clostridium muellerianum</name>
    <dbReference type="NCBI Taxonomy" id="2716538"/>
    <lineage>
        <taxon>Bacteria</taxon>
        <taxon>Bacillati</taxon>
        <taxon>Bacillota</taxon>
        <taxon>Clostridia</taxon>
        <taxon>Eubacteriales</taxon>
        <taxon>Clostridiaceae</taxon>
        <taxon>Clostridium</taxon>
    </lineage>
</organism>
<dbReference type="InterPro" id="IPR005467">
    <property type="entry name" value="His_kinase_dom"/>
</dbReference>
<dbReference type="Proteomes" id="UP000537131">
    <property type="component" value="Unassembled WGS sequence"/>
</dbReference>
<evidence type="ECO:0000256" key="2">
    <source>
        <dbReference type="ARBA" id="ARBA00012438"/>
    </source>
</evidence>
<evidence type="ECO:0000259" key="8">
    <source>
        <dbReference type="PROSITE" id="PS50109"/>
    </source>
</evidence>
<dbReference type="SUPFAM" id="SSF47384">
    <property type="entry name" value="Homodimeric domain of signal transducing histidine kinase"/>
    <property type="match status" value="1"/>
</dbReference>
<dbReference type="SUPFAM" id="SSF55874">
    <property type="entry name" value="ATPase domain of HSP90 chaperone/DNA topoisomerase II/histidine kinase"/>
    <property type="match status" value="1"/>
</dbReference>
<dbReference type="AlphaFoldDB" id="A0A7Y0EHF7"/>
<name>A0A7Y0EHF7_9CLOT</name>
<evidence type="ECO:0000256" key="4">
    <source>
        <dbReference type="ARBA" id="ARBA00022679"/>
    </source>
</evidence>
<evidence type="ECO:0000256" key="3">
    <source>
        <dbReference type="ARBA" id="ARBA00022553"/>
    </source>
</evidence>
<dbReference type="SMART" id="SM00387">
    <property type="entry name" value="HATPase_c"/>
    <property type="match status" value="1"/>
</dbReference>
<dbReference type="InterPro" id="IPR036097">
    <property type="entry name" value="HisK_dim/P_sf"/>
</dbReference>
<dbReference type="Gene3D" id="1.10.287.130">
    <property type="match status" value="1"/>
</dbReference>
<reference evidence="9 10" key="1">
    <citation type="submission" date="2020-06" db="EMBL/GenBank/DDBJ databases">
        <title>Complete Genome Sequence of Clostridium muelleri sp. nov. P21T, an Acid-Alcohol Producing Acetogen Isolated from Old Hay.</title>
        <authorList>
            <person name="Duncan K.E."/>
            <person name="Tanner R.S."/>
        </authorList>
    </citation>
    <scope>NUCLEOTIDE SEQUENCE [LARGE SCALE GENOMIC DNA]</scope>
    <source>
        <strain evidence="9 10">P21</strain>
    </source>
</reference>
<proteinExistence type="predicted"/>
<dbReference type="EMBL" id="JABBNI010000022">
    <property type="protein sequence ID" value="NMM63442.1"/>
    <property type="molecule type" value="Genomic_DNA"/>
</dbReference>
<dbReference type="InterPro" id="IPR003661">
    <property type="entry name" value="HisK_dim/P_dom"/>
</dbReference>
<comment type="caution">
    <text evidence="9">The sequence shown here is derived from an EMBL/GenBank/DDBJ whole genome shotgun (WGS) entry which is preliminary data.</text>
</comment>
<dbReference type="GO" id="GO:0000155">
    <property type="term" value="F:phosphorelay sensor kinase activity"/>
    <property type="evidence" value="ECO:0007669"/>
    <property type="project" value="InterPro"/>
</dbReference>
<dbReference type="Pfam" id="PF02518">
    <property type="entry name" value="HATPase_c"/>
    <property type="match status" value="1"/>
</dbReference>
<evidence type="ECO:0000313" key="10">
    <source>
        <dbReference type="Proteomes" id="UP000537131"/>
    </source>
</evidence>
<evidence type="ECO:0000256" key="7">
    <source>
        <dbReference type="SAM" id="Coils"/>
    </source>
</evidence>
<dbReference type="InterPro" id="IPR050736">
    <property type="entry name" value="Sensor_HK_Regulatory"/>
</dbReference>
<dbReference type="PANTHER" id="PTHR43711">
    <property type="entry name" value="TWO-COMPONENT HISTIDINE KINASE"/>
    <property type="match status" value="1"/>
</dbReference>
<keyword evidence="5 9" id="KW-0418">Kinase</keyword>
<protein>
    <recommendedName>
        <fullName evidence="2">histidine kinase</fullName>
        <ecNumber evidence="2">2.7.13.3</ecNumber>
    </recommendedName>
</protein>
<dbReference type="InterPro" id="IPR003594">
    <property type="entry name" value="HATPase_dom"/>
</dbReference>
<evidence type="ECO:0000313" key="9">
    <source>
        <dbReference type="EMBL" id="NMM63442.1"/>
    </source>
</evidence>
<dbReference type="SMART" id="SM00388">
    <property type="entry name" value="HisKA"/>
    <property type="match status" value="1"/>
</dbReference>
<keyword evidence="4" id="KW-0808">Transferase</keyword>
<evidence type="ECO:0000256" key="5">
    <source>
        <dbReference type="ARBA" id="ARBA00022777"/>
    </source>
</evidence>
<keyword evidence="6" id="KW-0902">Two-component regulatory system</keyword>
<dbReference type="InterPro" id="IPR004358">
    <property type="entry name" value="Sig_transdc_His_kin-like_C"/>
</dbReference>
<keyword evidence="7" id="KW-0175">Coiled coil</keyword>
<evidence type="ECO:0000256" key="1">
    <source>
        <dbReference type="ARBA" id="ARBA00000085"/>
    </source>
</evidence>
<keyword evidence="10" id="KW-1185">Reference proteome</keyword>
<dbReference type="CDD" id="cd00075">
    <property type="entry name" value="HATPase"/>
    <property type="match status" value="1"/>
</dbReference>
<dbReference type="Gene3D" id="3.30.565.10">
    <property type="entry name" value="Histidine kinase-like ATPase, C-terminal domain"/>
    <property type="match status" value="1"/>
</dbReference>
<dbReference type="Pfam" id="PF00512">
    <property type="entry name" value="HisKA"/>
    <property type="match status" value="1"/>
</dbReference>